<dbReference type="Proteomes" id="UP001218218">
    <property type="component" value="Unassembled WGS sequence"/>
</dbReference>
<gene>
    <name evidence="2" type="ORF">DFH08DRAFT_808048</name>
</gene>
<proteinExistence type="predicted"/>
<evidence type="ECO:0000313" key="3">
    <source>
        <dbReference type="Proteomes" id="UP001218218"/>
    </source>
</evidence>
<feature type="compositionally biased region" description="Pro residues" evidence="1">
    <location>
        <begin position="26"/>
        <end position="40"/>
    </location>
</feature>
<feature type="region of interest" description="Disordered" evidence="1">
    <location>
        <begin position="151"/>
        <end position="180"/>
    </location>
</feature>
<dbReference type="EMBL" id="JARIHO010000017">
    <property type="protein sequence ID" value="KAJ7348311.1"/>
    <property type="molecule type" value="Genomic_DNA"/>
</dbReference>
<dbReference type="AlphaFoldDB" id="A0AAD7ES96"/>
<reference evidence="2" key="1">
    <citation type="submission" date="2023-03" db="EMBL/GenBank/DDBJ databases">
        <title>Massive genome expansion in bonnet fungi (Mycena s.s.) driven by repeated elements and novel gene families across ecological guilds.</title>
        <authorList>
            <consortium name="Lawrence Berkeley National Laboratory"/>
            <person name="Harder C.B."/>
            <person name="Miyauchi S."/>
            <person name="Viragh M."/>
            <person name="Kuo A."/>
            <person name="Thoen E."/>
            <person name="Andreopoulos B."/>
            <person name="Lu D."/>
            <person name="Skrede I."/>
            <person name="Drula E."/>
            <person name="Henrissat B."/>
            <person name="Morin E."/>
            <person name="Kohler A."/>
            <person name="Barry K."/>
            <person name="LaButti K."/>
            <person name="Morin E."/>
            <person name="Salamov A."/>
            <person name="Lipzen A."/>
            <person name="Mereny Z."/>
            <person name="Hegedus B."/>
            <person name="Baldrian P."/>
            <person name="Stursova M."/>
            <person name="Weitz H."/>
            <person name="Taylor A."/>
            <person name="Grigoriev I.V."/>
            <person name="Nagy L.G."/>
            <person name="Martin F."/>
            <person name="Kauserud H."/>
        </authorList>
    </citation>
    <scope>NUCLEOTIDE SEQUENCE</scope>
    <source>
        <strain evidence="2">CBHHK002</strain>
    </source>
</reference>
<comment type="caution">
    <text evidence="2">The sequence shown here is derived from an EMBL/GenBank/DDBJ whole genome shotgun (WGS) entry which is preliminary data.</text>
</comment>
<name>A0AAD7ES96_9AGAR</name>
<organism evidence="2 3">
    <name type="scientific">Mycena albidolilacea</name>
    <dbReference type="NCBI Taxonomy" id="1033008"/>
    <lineage>
        <taxon>Eukaryota</taxon>
        <taxon>Fungi</taxon>
        <taxon>Dikarya</taxon>
        <taxon>Basidiomycota</taxon>
        <taxon>Agaricomycotina</taxon>
        <taxon>Agaricomycetes</taxon>
        <taxon>Agaricomycetidae</taxon>
        <taxon>Agaricales</taxon>
        <taxon>Marasmiineae</taxon>
        <taxon>Mycenaceae</taxon>
        <taxon>Mycena</taxon>
    </lineage>
</organism>
<protein>
    <submittedName>
        <fullName evidence="2">Uncharacterized protein</fullName>
    </submittedName>
</protein>
<evidence type="ECO:0000313" key="2">
    <source>
        <dbReference type="EMBL" id="KAJ7348311.1"/>
    </source>
</evidence>
<accession>A0AAD7ES96</accession>
<evidence type="ECO:0000256" key="1">
    <source>
        <dbReference type="SAM" id="MobiDB-lite"/>
    </source>
</evidence>
<feature type="region of interest" description="Disordered" evidence="1">
    <location>
        <begin position="1"/>
        <end position="85"/>
    </location>
</feature>
<keyword evidence="3" id="KW-1185">Reference proteome</keyword>
<sequence length="180" mass="19301">MPPRDRGRPAKAKCNISGLHNLKPCSPSPEPAPSRVPEPDWPSNLDAARGKSEGEQNLTNADGMKSTAGSESDIGINSDIGVEDGDNVLTHATKSLENEALSVQLLGQVEDMGDHVQVPTRVCHQWQALNWKELSTLQAGPHFVVLTPLPRPVQKTPSLSDGSVMSGIEEQPQDTVDDKA</sequence>